<reference evidence="2" key="1">
    <citation type="submission" date="2017-04" db="EMBL/GenBank/DDBJ databases">
        <title>Genome evolution of the luminous symbionts of deep sea anglerfish.</title>
        <authorList>
            <person name="Hendry T.A."/>
        </authorList>
    </citation>
    <scope>NUCLEOTIDE SEQUENCE [LARGE SCALE GENOMIC DNA]</scope>
    <source>
        <plasmid evidence="2">pmj3</plasmid>
    </source>
</reference>
<dbReference type="EMBL" id="NBYY01000026">
    <property type="protein sequence ID" value="PCS22089.1"/>
    <property type="molecule type" value="Genomic_DNA"/>
</dbReference>
<sequence>MKPCKHGKEKWRIWRKLHLAVDVSTHEVIAAEVSLVSVNG</sequence>
<dbReference type="Proteomes" id="UP000219020">
    <property type="component" value="Plasmid pMJ3"/>
</dbReference>
<evidence type="ECO:0000313" key="2">
    <source>
        <dbReference type="Proteomes" id="UP000219020"/>
    </source>
</evidence>
<organism evidence="1 2">
    <name type="scientific">Candidatus Enterovibrio escicola</name>
    <dbReference type="NCBI Taxonomy" id="1927127"/>
    <lineage>
        <taxon>Bacteria</taxon>
        <taxon>Pseudomonadati</taxon>
        <taxon>Pseudomonadota</taxon>
        <taxon>Gammaproteobacteria</taxon>
        <taxon>Vibrionales</taxon>
        <taxon>Vibrionaceae</taxon>
        <taxon>Enterovibrio</taxon>
    </lineage>
</organism>
<keyword evidence="1" id="KW-0614">Plasmid</keyword>
<protein>
    <submittedName>
        <fullName evidence="1">Mobile element protein</fullName>
    </submittedName>
</protein>
<gene>
    <name evidence="1" type="ORF">BTN49_2282</name>
</gene>
<evidence type="ECO:0000313" key="1">
    <source>
        <dbReference type="EMBL" id="PCS22089.1"/>
    </source>
</evidence>
<keyword evidence="2" id="KW-1185">Reference proteome</keyword>
<dbReference type="AlphaFoldDB" id="A0A2A5T1P3"/>
<proteinExistence type="predicted"/>
<name>A0A2A5T1P3_9GAMM</name>
<geneLocation type="plasmid" evidence="2">
    <name>pmj3</name>
</geneLocation>
<accession>A0A2A5T1P3</accession>
<comment type="caution">
    <text evidence="1">The sequence shown here is derived from an EMBL/GenBank/DDBJ whole genome shotgun (WGS) entry which is preliminary data.</text>
</comment>